<reference evidence="2 3" key="1">
    <citation type="journal article" date="2015" name="Genome Announc.">
        <title>Complete Genome Sequence of Methylobacterium aquaticum Strain 22A, Isolated from Racomitrium japonicum Moss.</title>
        <authorList>
            <person name="Tani A."/>
            <person name="Ogura Y."/>
            <person name="Hayashi T."/>
            <person name="Kimbara K."/>
        </authorList>
    </citation>
    <scope>NUCLEOTIDE SEQUENCE [LARGE SCALE GENOMIC DNA]</scope>
    <source>
        <strain evidence="2 3">MA-22A</strain>
        <plasmid evidence="3">Plasmid pMaq22A_3p DNA</plasmid>
    </source>
</reference>
<evidence type="ECO:0000259" key="1">
    <source>
        <dbReference type="Pfam" id="PF23872"/>
    </source>
</evidence>
<evidence type="ECO:0000313" key="2">
    <source>
        <dbReference type="EMBL" id="BAQ50344.1"/>
    </source>
</evidence>
<name>A0A0C6FXN9_9HYPH</name>
<dbReference type="EMBL" id="AP014707">
    <property type="protein sequence ID" value="BAQ50344.1"/>
    <property type="molecule type" value="Genomic_DNA"/>
</dbReference>
<dbReference type="Pfam" id="PF23872">
    <property type="entry name" value="DUF7227"/>
    <property type="match status" value="1"/>
</dbReference>
<accession>A0A0C6FXN9</accession>
<dbReference type="AlphaFoldDB" id="A0A0C6FXN9"/>
<sequence length="220" mass="23811">MFFHFRRVSTNRKLGPMPAVMASQETCRSTGCTLMGAGCYAEHGPGSIMWRALTAGKAVNQVTLEQLLHLIRALPKRIRWRYGTAGDLPPNPADVLDLAKANAGREAIVFTHGRLYETYRQAASLGMHINVSTDSAAQADAVLDAAPDMSVVTVLPSTAGRGRHRTPAGREIAVCPATYAERVTCSTCNLCSRPRPRGVIVGFPAHGTRRRMIDQRLASA</sequence>
<geneLocation type="plasmid" evidence="3">
    <name>pMaq22A_3p DNA</name>
</geneLocation>
<dbReference type="KEGG" id="maqu:Maq22A_3p50475"/>
<feature type="domain" description="DUF7227" evidence="1">
    <location>
        <begin position="1"/>
        <end position="216"/>
    </location>
</feature>
<dbReference type="RefSeq" id="WP_060851386.1">
    <property type="nucleotide sequence ID" value="NZ_AP014707.1"/>
</dbReference>
<evidence type="ECO:0000313" key="3">
    <source>
        <dbReference type="Proteomes" id="UP000061432"/>
    </source>
</evidence>
<dbReference type="PATRIC" id="fig|270351.10.peg.7529"/>
<gene>
    <name evidence="2" type="ORF">Maq22A_3p50475</name>
</gene>
<dbReference type="InterPro" id="IPR055651">
    <property type="entry name" value="DUF7227"/>
</dbReference>
<organism evidence="2 3">
    <name type="scientific">Methylobacterium aquaticum</name>
    <dbReference type="NCBI Taxonomy" id="270351"/>
    <lineage>
        <taxon>Bacteria</taxon>
        <taxon>Pseudomonadati</taxon>
        <taxon>Pseudomonadota</taxon>
        <taxon>Alphaproteobacteria</taxon>
        <taxon>Hyphomicrobiales</taxon>
        <taxon>Methylobacteriaceae</taxon>
        <taxon>Methylobacterium</taxon>
    </lineage>
</organism>
<proteinExistence type="predicted"/>
<dbReference type="Proteomes" id="UP000061432">
    <property type="component" value="Plasmid pMaq22A_3p"/>
</dbReference>
<keyword evidence="2" id="KW-0614">Plasmid</keyword>
<dbReference type="OrthoDB" id="8448480at2"/>
<reference evidence="3" key="2">
    <citation type="submission" date="2015-01" db="EMBL/GenBank/DDBJ databases">
        <title>Complete genome sequence of Methylobacterium aquaticum strain 22A.</title>
        <authorList>
            <person name="Tani A."/>
            <person name="Ogura Y."/>
            <person name="Hayashi T."/>
        </authorList>
    </citation>
    <scope>NUCLEOTIDE SEQUENCE [LARGE SCALE GENOMIC DNA]</scope>
    <source>
        <strain evidence="3">MA-22A</strain>
        <plasmid evidence="3">Plasmid pMaq22A_3p DNA</plasmid>
    </source>
</reference>
<protein>
    <recommendedName>
        <fullName evidence="1">DUF7227 domain-containing protein</fullName>
    </recommendedName>
</protein>